<dbReference type="Gene3D" id="3.60.110.10">
    <property type="entry name" value="Carbon-nitrogen hydrolase"/>
    <property type="match status" value="1"/>
</dbReference>
<evidence type="ECO:0000313" key="5">
    <source>
        <dbReference type="Proteomes" id="UP000322084"/>
    </source>
</evidence>
<comment type="similarity">
    <text evidence="1">Belongs to the carbon-nitrogen hydrolase superfamily. Nitrilase family.</text>
</comment>
<dbReference type="AlphaFoldDB" id="A0A5A7MMY4"/>
<dbReference type="EMBL" id="BKCL01000002">
    <property type="protein sequence ID" value="GEQ97341.1"/>
    <property type="molecule type" value="Genomic_DNA"/>
</dbReference>
<dbReference type="SUPFAM" id="SSF56317">
    <property type="entry name" value="Carbon-nitrogen hydrolase"/>
    <property type="match status" value="1"/>
</dbReference>
<evidence type="ECO:0000256" key="2">
    <source>
        <dbReference type="PROSITE-ProRule" id="PRU10139"/>
    </source>
</evidence>
<dbReference type="CDD" id="cd07564">
    <property type="entry name" value="nitrilases_CHs"/>
    <property type="match status" value="1"/>
</dbReference>
<evidence type="ECO:0000313" key="4">
    <source>
        <dbReference type="EMBL" id="GEQ97341.1"/>
    </source>
</evidence>
<dbReference type="PROSITE" id="PS50263">
    <property type="entry name" value="CN_HYDROLASE"/>
    <property type="match status" value="1"/>
</dbReference>
<reference evidence="4 5" key="1">
    <citation type="submission" date="2019-09" db="EMBL/GenBank/DDBJ databases">
        <title>NBRP : Genome information of microbial organism related human and environment.</title>
        <authorList>
            <person name="Hattori M."/>
            <person name="Oshima K."/>
            <person name="Inaba H."/>
            <person name="Suda W."/>
            <person name="Sakamoto M."/>
            <person name="Iino T."/>
            <person name="Kitahara M."/>
            <person name="Oshida Y."/>
            <person name="Iida T."/>
            <person name="Kudo T."/>
            <person name="Itoh T."/>
            <person name="Ohkuma M."/>
        </authorList>
    </citation>
    <scope>NUCLEOTIDE SEQUENCE [LARGE SCALE GENOMIC DNA]</scope>
    <source>
        <strain evidence="4 5">Hi-2</strain>
    </source>
</reference>
<evidence type="ECO:0000256" key="1">
    <source>
        <dbReference type="ARBA" id="ARBA00008129"/>
    </source>
</evidence>
<protein>
    <submittedName>
        <fullName evidence="4">Nitrilase</fullName>
    </submittedName>
</protein>
<dbReference type="Proteomes" id="UP000322084">
    <property type="component" value="Unassembled WGS sequence"/>
</dbReference>
<sequence>MTQATPSSPVQPCLAIIQRAPIFLNLPASVDLAISEIEAAAKEGATIIAFAECWLPGYPVWLDEAPKAALWNQEGAKQLYQLLSQNAVVLGDAYLSRLADAARRTGCYILIGSHERRGGTLYNTSFGFAPDGTYIYHRKLVPTYTERLVWGRGDGSTLKTQETPWGVLGSLICWEHWMPLARAAMHAQTEAIHIAQWPTVNDMHQVASRAYAFEGRCFVAAAGCILSKDHVLDGFASLKPDMPQALEILSSMPPEGSDLIQRGGSALIAPDGCYSVSPVYDREIRLMAPLDLGHLARERQALDSAGHYSRPDIFELSVNTKPQMGVVFKDDETD</sequence>
<dbReference type="InterPro" id="IPR000132">
    <property type="entry name" value="Nitrilase/CN_hydratase_CS"/>
</dbReference>
<evidence type="ECO:0000259" key="3">
    <source>
        <dbReference type="PROSITE" id="PS50263"/>
    </source>
</evidence>
<dbReference type="RefSeq" id="WP_149999841.1">
    <property type="nucleotide sequence ID" value="NZ_BKCL01000002.1"/>
</dbReference>
<dbReference type="InterPro" id="IPR044149">
    <property type="entry name" value="Nitrilases_CHs"/>
</dbReference>
<dbReference type="InterPro" id="IPR036526">
    <property type="entry name" value="C-N_Hydrolase_sf"/>
</dbReference>
<feature type="active site" description="Proton acceptor" evidence="2">
    <location>
        <position position="52"/>
    </location>
</feature>
<dbReference type="InterPro" id="IPR003010">
    <property type="entry name" value="C-N_Hydrolase"/>
</dbReference>
<dbReference type="PANTHER" id="PTHR46044:SF1">
    <property type="entry name" value="CN HYDROLASE DOMAIN-CONTAINING PROTEIN"/>
    <property type="match status" value="1"/>
</dbReference>
<dbReference type="PROSITE" id="PS00920">
    <property type="entry name" value="NITRIL_CHT_1"/>
    <property type="match status" value="1"/>
</dbReference>
<dbReference type="Pfam" id="PF00795">
    <property type="entry name" value="CN_hydrolase"/>
    <property type="match status" value="1"/>
</dbReference>
<gene>
    <name evidence="4" type="ORF">JCM17844_09780</name>
</gene>
<feature type="domain" description="CN hydrolase" evidence="3">
    <location>
        <begin position="12"/>
        <end position="292"/>
    </location>
</feature>
<comment type="caution">
    <text evidence="4">The sequence shown here is derived from an EMBL/GenBank/DDBJ whole genome shotgun (WGS) entry which is preliminary data.</text>
</comment>
<accession>A0A5A7MMY4</accession>
<name>A0A5A7MMY4_9PROT</name>
<dbReference type="GO" id="GO:0000257">
    <property type="term" value="F:nitrilase activity"/>
    <property type="evidence" value="ECO:0007669"/>
    <property type="project" value="UniProtKB-ARBA"/>
</dbReference>
<organism evidence="4 5">
    <name type="scientific">Iodidimonas gelatinilytica</name>
    <dbReference type="NCBI Taxonomy" id="1236966"/>
    <lineage>
        <taxon>Bacteria</taxon>
        <taxon>Pseudomonadati</taxon>
        <taxon>Pseudomonadota</taxon>
        <taxon>Alphaproteobacteria</taxon>
        <taxon>Iodidimonadales</taxon>
        <taxon>Iodidimonadaceae</taxon>
        <taxon>Iodidimonas</taxon>
    </lineage>
</organism>
<dbReference type="PANTHER" id="PTHR46044">
    <property type="entry name" value="NITRILASE"/>
    <property type="match status" value="1"/>
</dbReference>
<proteinExistence type="inferred from homology"/>